<keyword evidence="2" id="KW-1185">Reference proteome</keyword>
<dbReference type="EMBL" id="SRYB01000008">
    <property type="protein sequence ID" value="TGY79237.1"/>
    <property type="molecule type" value="Genomic_DNA"/>
</dbReference>
<evidence type="ECO:0000313" key="2">
    <source>
        <dbReference type="Proteomes" id="UP000306319"/>
    </source>
</evidence>
<gene>
    <name evidence="1" type="ORF">E5331_07430</name>
</gene>
<comment type="caution">
    <text evidence="1">The sequence shown here is derived from an EMBL/GenBank/DDBJ whole genome shotgun (WGS) entry which is preliminary data.</text>
</comment>
<dbReference type="Proteomes" id="UP000306319">
    <property type="component" value="Unassembled WGS sequence"/>
</dbReference>
<organism evidence="1 2">
    <name type="scientific">Lepagella muris</name>
    <dbReference type="NCBI Taxonomy" id="3032870"/>
    <lineage>
        <taxon>Bacteria</taxon>
        <taxon>Pseudomonadati</taxon>
        <taxon>Bacteroidota</taxon>
        <taxon>Bacteroidia</taxon>
        <taxon>Bacteroidales</taxon>
        <taxon>Muribaculaceae</taxon>
        <taxon>Lepagella</taxon>
    </lineage>
</organism>
<protein>
    <submittedName>
        <fullName evidence="1">EVE domain-containing protein</fullName>
    </submittedName>
</protein>
<evidence type="ECO:0000313" key="1">
    <source>
        <dbReference type="EMBL" id="TGY79237.1"/>
    </source>
</evidence>
<proteinExistence type="predicted"/>
<accession>A0AC61RHX3</accession>
<reference evidence="1" key="1">
    <citation type="submission" date="2019-04" db="EMBL/GenBank/DDBJ databases">
        <title>Microbes associate with the intestines of laboratory mice.</title>
        <authorList>
            <person name="Navarre W."/>
            <person name="Wong E."/>
            <person name="Huang K."/>
            <person name="Tropini C."/>
            <person name="Ng K."/>
            <person name="Yu B."/>
        </authorList>
    </citation>
    <scope>NUCLEOTIDE SEQUENCE</scope>
    <source>
        <strain evidence="1">NM04_E33</strain>
    </source>
</reference>
<sequence>MTLQEYTDLVPNESFCNWVESKTEELGSIWGSNAFKFGIFRYKNIEKSNPKIQYDDKYAWYTRYARYGASDAMEAFKKVRTAIAVVATAARNHDLDMIESVDVINGMYKWKIAFLYSDKWLIPIYKQEWLRDLCINFGMDNAEKAGMSQLMKFLIERRGDKDVFEYYDELIATLKKIQVDKPAKEWLYAPGEGASQWERCLRDGVMLLGWDDLGDYSRFTNRDEIVDEMRKVYDNPKGRFSNDSLAVWEFAKVMKPGDTVYAKKGLYKIVGRGIVEGEYEYNDDVDEYLSSRKVRWTDIGEWDSPQQLVQKTLTDISKYPDYVESLEGLFDEESKISDMGHNKRVWLLIASPKTYTFADKPVGAKQMWTLYNDNNRKRNVFTDMEAAKEGDIVVCYDSNPSKRIVALARVSKSSDGKEIEFEKIETLFEPVTWQEMKDNEALSEVRFIKSPMGVTFCGLSDDEADSLLEMIRAKNPELKQKDSKELYLKEDFLQEVFMTEAHYDRLESLLRTKQNVILQGAPGVGKTYSARRLAYSIMGEKDDSRIEMVQFHQNYSYEDFIMGFKPQEDGSFRIEEGRFYKFCKRAELDPDPDRMYFFIIDEINRGNLSKIFGELLMLIEKDYRGYKLKLAYRDEEFSVPKNLYIIGMMNTADRSLAMIDYALRRRFSFFEIVPGFESTGFREMLDSFGNERLNRVIARIKELNGIIESDDSLGKGFCIGHSYFCFPKDDFDEMTLRNVIEYDIQPMLAEYWFDDPKKAAGEIRILKDLLS</sequence>
<name>A0AC61RHX3_9BACT</name>